<gene>
    <name evidence="5" type="ORF">HPBE_LOCUS4798</name>
</gene>
<evidence type="ECO:0000313" key="6">
    <source>
        <dbReference type="Proteomes" id="UP000050761"/>
    </source>
</evidence>
<dbReference type="EMBL" id="UZAH01025365">
    <property type="protein sequence ID" value="VDO62409.1"/>
    <property type="molecule type" value="Genomic_DNA"/>
</dbReference>
<dbReference type="AlphaFoldDB" id="A0A183FEJ0"/>
<evidence type="ECO:0000259" key="4">
    <source>
        <dbReference type="PROSITE" id="PS51186"/>
    </source>
</evidence>
<reference evidence="5 6" key="1">
    <citation type="submission" date="2018-11" db="EMBL/GenBank/DDBJ databases">
        <authorList>
            <consortium name="Pathogen Informatics"/>
        </authorList>
    </citation>
    <scope>NUCLEOTIDE SEQUENCE [LARGE SCALE GENOMIC DNA]</scope>
</reference>
<dbReference type="GO" id="GO:0004596">
    <property type="term" value="F:protein-N-terminal amino-acid acetyltransferase activity"/>
    <property type="evidence" value="ECO:0007669"/>
    <property type="project" value="InterPro"/>
</dbReference>
<dbReference type="WBParaSite" id="HPBE_0000479701-mRNA-1">
    <property type="protein sequence ID" value="HPBE_0000479701-mRNA-1"/>
    <property type="gene ID" value="HPBE_0000479701"/>
</dbReference>
<keyword evidence="1" id="KW-0808">Transferase</keyword>
<dbReference type="Pfam" id="PF00583">
    <property type="entry name" value="Acetyltransf_1"/>
    <property type="match status" value="1"/>
</dbReference>
<organism evidence="6 7">
    <name type="scientific">Heligmosomoides polygyrus</name>
    <name type="common">Parasitic roundworm</name>
    <dbReference type="NCBI Taxonomy" id="6339"/>
    <lineage>
        <taxon>Eukaryota</taxon>
        <taxon>Metazoa</taxon>
        <taxon>Ecdysozoa</taxon>
        <taxon>Nematoda</taxon>
        <taxon>Chromadorea</taxon>
        <taxon>Rhabditida</taxon>
        <taxon>Rhabditina</taxon>
        <taxon>Rhabditomorpha</taxon>
        <taxon>Strongyloidea</taxon>
        <taxon>Heligmosomidae</taxon>
        <taxon>Heligmosomoides</taxon>
    </lineage>
</organism>
<sequence length="235" mass="26808">MLWLLPDMLVAEHVMSVGKKQVGECRLDNTINTLKRCLQFATGDGSPSNCHFLERNPSSSCSWSRDEHVLVGEESRGAESFTLVGFEDENQIDGIMRFITKDLSEPYSIYTYRCFIHNWPELCVLAFDISSESDIAVVCKLDRNAEGCRKRYLMMLAVDESYRKLQLGTQQVHRAIEGMQAKRCDEVVLETEVSVNPGFIREKRLVRYYLNGGDAFRPKLYFSPPVATVRKSSCI</sequence>
<dbReference type="PROSITE" id="PS51186">
    <property type="entry name" value="GNAT"/>
    <property type="match status" value="1"/>
</dbReference>
<dbReference type="Gene3D" id="3.40.630.30">
    <property type="match status" value="1"/>
</dbReference>
<keyword evidence="6" id="KW-1185">Reference proteome</keyword>
<dbReference type="GO" id="GO:0031417">
    <property type="term" value="C:NatC complex"/>
    <property type="evidence" value="ECO:0007669"/>
    <property type="project" value="TreeGrafter"/>
</dbReference>
<dbReference type="OrthoDB" id="249099at2759"/>
<feature type="domain" description="N-acetyltransferase" evidence="4">
    <location>
        <begin position="82"/>
        <end position="223"/>
    </location>
</feature>
<dbReference type="SUPFAM" id="SSF55729">
    <property type="entry name" value="Acyl-CoA N-acyltransferases (Nat)"/>
    <property type="match status" value="1"/>
</dbReference>
<dbReference type="InterPro" id="IPR000182">
    <property type="entry name" value="GNAT_dom"/>
</dbReference>
<dbReference type="InterPro" id="IPR044542">
    <property type="entry name" value="NAA30-like"/>
</dbReference>
<evidence type="ECO:0000256" key="3">
    <source>
        <dbReference type="ARBA" id="ARBA00024025"/>
    </source>
</evidence>
<evidence type="ECO:0000313" key="5">
    <source>
        <dbReference type="EMBL" id="VDO62409.1"/>
    </source>
</evidence>
<comment type="similarity">
    <text evidence="3">Belongs to the acetyltransferase family. MAK3 subfamily.</text>
</comment>
<evidence type="ECO:0000256" key="1">
    <source>
        <dbReference type="ARBA" id="ARBA00022679"/>
    </source>
</evidence>
<dbReference type="PANTHER" id="PTHR45896:SF1">
    <property type="entry name" value="N-ALPHA-ACETYLTRANSFERASE 30"/>
    <property type="match status" value="1"/>
</dbReference>
<dbReference type="InterPro" id="IPR016181">
    <property type="entry name" value="Acyl_CoA_acyltransferase"/>
</dbReference>
<accession>A0A183FEJ0</accession>
<dbReference type="PANTHER" id="PTHR45896">
    <property type="entry name" value="N-ALPHA-ACETYLTRANSFERASE 30"/>
    <property type="match status" value="1"/>
</dbReference>
<protein>
    <submittedName>
        <fullName evidence="7">N-acetyltransferase domain-containing protein</fullName>
    </submittedName>
</protein>
<evidence type="ECO:0000313" key="7">
    <source>
        <dbReference type="WBParaSite" id="HPBE_0000479701-mRNA-1"/>
    </source>
</evidence>
<evidence type="ECO:0000256" key="2">
    <source>
        <dbReference type="ARBA" id="ARBA00023315"/>
    </source>
</evidence>
<dbReference type="Proteomes" id="UP000050761">
    <property type="component" value="Unassembled WGS sequence"/>
</dbReference>
<accession>A0A3P7X8Z5</accession>
<name>A0A183FEJ0_HELPZ</name>
<keyword evidence="2" id="KW-0012">Acyltransferase</keyword>
<reference evidence="7" key="2">
    <citation type="submission" date="2019-09" db="UniProtKB">
        <authorList>
            <consortium name="WormBaseParasite"/>
        </authorList>
    </citation>
    <scope>IDENTIFICATION</scope>
</reference>
<proteinExistence type="inferred from homology"/>